<evidence type="ECO:0000256" key="3">
    <source>
        <dbReference type="ARBA" id="ARBA00011881"/>
    </source>
</evidence>
<feature type="active site" description="Proton acceptor" evidence="11">
    <location>
        <position position="367"/>
    </location>
</feature>
<dbReference type="InterPro" id="IPR016039">
    <property type="entry name" value="Thiolase-like"/>
</dbReference>
<evidence type="ECO:0000256" key="9">
    <source>
        <dbReference type="ARBA" id="ARBA00023128"/>
    </source>
</evidence>
<protein>
    <recommendedName>
        <fullName evidence="4">acetyl-CoA C-acetyltransferase</fullName>
        <ecNumber evidence="4">2.3.1.9</ecNumber>
    </recommendedName>
</protein>
<dbReference type="CDD" id="cd00751">
    <property type="entry name" value="thiolase"/>
    <property type="match status" value="1"/>
</dbReference>
<dbReference type="GO" id="GO:0003985">
    <property type="term" value="F:acetyl-CoA C-acetyltransferase activity"/>
    <property type="evidence" value="ECO:0007669"/>
    <property type="project" value="UniProtKB-EC"/>
</dbReference>
<accession>A0A1E4TJA4</accession>
<dbReference type="Pfam" id="PF00108">
    <property type="entry name" value="Thiolase_N"/>
    <property type="match status" value="1"/>
</dbReference>
<dbReference type="PIRSF" id="PIRSF000429">
    <property type="entry name" value="Ac-CoA_Ac_transf"/>
    <property type="match status" value="1"/>
</dbReference>
<evidence type="ECO:0000256" key="1">
    <source>
        <dbReference type="ARBA" id="ARBA00004173"/>
    </source>
</evidence>
<dbReference type="InterPro" id="IPR002155">
    <property type="entry name" value="Thiolase"/>
</dbReference>
<keyword evidence="8" id="KW-0630">Potassium</keyword>
<dbReference type="PROSITE" id="PS00737">
    <property type="entry name" value="THIOLASE_2"/>
    <property type="match status" value="1"/>
</dbReference>
<evidence type="ECO:0000256" key="5">
    <source>
        <dbReference type="ARBA" id="ARBA00022679"/>
    </source>
</evidence>
<sequence>MQIRSATNSAKRAFHTSHPAHLIGNAVYVVSGARTPVGKFNSALKSKTATDLGAIAVKAAVERSKIPIDKFDEAYIGNVISANIGQAPARQAVLKAGLPVETEATTINKVCASGMKALTIGSQSIQTGIAGVVIAGGMESMSNVPFYFPRGASYGNQTANDGILRDGLIDVYDDIHMGLCGENTNKTYGITREEQDEFAIESYRRANESLKTGVFKEEIVPVEIKSRKGTIIVDTDEEPAQTTLEKIAGLRPVFAKDGTITAANASPLNDGASALVLASAEKVKEFGTPVLGRILGYADAATKPIDFTIAPSMAVPLALERAGLTINDISLFEFNEAFSCVGIVNTRLLKLDPAKVNIHGGAVALGHPIGSSGSRIVVTLLHALKEGQYGVAAICNGGGAATAVVVQKVSSI</sequence>
<evidence type="ECO:0000259" key="13">
    <source>
        <dbReference type="Pfam" id="PF00108"/>
    </source>
</evidence>
<comment type="similarity">
    <text evidence="2 12">Belongs to the thiolase-like superfamily. Thiolase family.</text>
</comment>
<dbReference type="OrthoDB" id="5404651at2759"/>
<evidence type="ECO:0000256" key="10">
    <source>
        <dbReference type="ARBA" id="ARBA00023315"/>
    </source>
</evidence>
<feature type="domain" description="Thiolase C-terminal" evidence="14">
    <location>
        <begin position="290"/>
        <end position="408"/>
    </location>
</feature>
<dbReference type="GO" id="GO:0046872">
    <property type="term" value="F:metal ion binding"/>
    <property type="evidence" value="ECO:0007669"/>
    <property type="project" value="UniProtKB-KW"/>
</dbReference>
<dbReference type="AlphaFoldDB" id="A0A1E4TJA4"/>
<keyword evidence="9" id="KW-0496">Mitochondrion</keyword>
<comment type="subcellular location">
    <subcellularLocation>
        <location evidence="1">Mitochondrion</location>
    </subcellularLocation>
</comment>
<evidence type="ECO:0000256" key="4">
    <source>
        <dbReference type="ARBA" id="ARBA00012705"/>
    </source>
</evidence>
<dbReference type="InterPro" id="IPR020617">
    <property type="entry name" value="Thiolase_C"/>
</dbReference>
<keyword evidence="7" id="KW-0809">Transit peptide</keyword>
<reference evidence="16" key="1">
    <citation type="submission" date="2016-02" db="EMBL/GenBank/DDBJ databases">
        <title>Comparative genomics of biotechnologically important yeasts.</title>
        <authorList>
            <consortium name="DOE Joint Genome Institute"/>
            <person name="Riley R."/>
            <person name="Haridas S."/>
            <person name="Wolfe K.H."/>
            <person name="Lopes M.R."/>
            <person name="Hittinger C.T."/>
            <person name="Goker M."/>
            <person name="Salamov A."/>
            <person name="Wisecaver J."/>
            <person name="Long T.M."/>
            <person name="Aerts A.L."/>
            <person name="Barry K."/>
            <person name="Choi C."/>
            <person name="Clum A."/>
            <person name="Coughlan A.Y."/>
            <person name="Deshpande S."/>
            <person name="Douglass A.P."/>
            <person name="Hanson S.J."/>
            <person name="Klenk H.-P."/>
            <person name="Labutti K."/>
            <person name="Lapidus A."/>
            <person name="Lindquist E."/>
            <person name="Lipzen A."/>
            <person name="Meier-Kolthoff J.P."/>
            <person name="Ohm R.A."/>
            <person name="Otillar R.P."/>
            <person name="Pangilinan J."/>
            <person name="Peng Y."/>
            <person name="Rokas A."/>
            <person name="Rosa C.A."/>
            <person name="Scheuner C."/>
            <person name="Sibirny A.A."/>
            <person name="Slot J.C."/>
            <person name="Stielow J.B."/>
            <person name="Sun H."/>
            <person name="Kurtzman C.P."/>
            <person name="Blackwell M."/>
            <person name="Jeffries T.W."/>
            <person name="Grigoriev I.V."/>
        </authorList>
    </citation>
    <scope>NUCLEOTIDE SEQUENCE [LARGE SCALE GENOMIC DNA]</scope>
    <source>
        <strain evidence="16">NRRL Y-17796</strain>
    </source>
</reference>
<organism evidence="15 16">
    <name type="scientific">Tortispora caseinolytica NRRL Y-17796</name>
    <dbReference type="NCBI Taxonomy" id="767744"/>
    <lineage>
        <taxon>Eukaryota</taxon>
        <taxon>Fungi</taxon>
        <taxon>Dikarya</taxon>
        <taxon>Ascomycota</taxon>
        <taxon>Saccharomycotina</taxon>
        <taxon>Trigonopsidomycetes</taxon>
        <taxon>Trigonopsidales</taxon>
        <taxon>Trigonopsidaceae</taxon>
        <taxon>Tortispora</taxon>
    </lineage>
</organism>
<feature type="active site" description="Proton acceptor" evidence="11">
    <location>
        <position position="395"/>
    </location>
</feature>
<evidence type="ECO:0000259" key="14">
    <source>
        <dbReference type="Pfam" id="PF02803"/>
    </source>
</evidence>
<dbReference type="GO" id="GO:0006635">
    <property type="term" value="P:fatty acid beta-oxidation"/>
    <property type="evidence" value="ECO:0007669"/>
    <property type="project" value="TreeGrafter"/>
</dbReference>
<evidence type="ECO:0000256" key="2">
    <source>
        <dbReference type="ARBA" id="ARBA00010982"/>
    </source>
</evidence>
<dbReference type="EC" id="2.3.1.9" evidence="4"/>
<dbReference type="Pfam" id="PF02803">
    <property type="entry name" value="Thiolase_C"/>
    <property type="match status" value="1"/>
</dbReference>
<dbReference type="NCBIfam" id="TIGR01930">
    <property type="entry name" value="AcCoA-C-Actrans"/>
    <property type="match status" value="1"/>
</dbReference>
<evidence type="ECO:0000256" key="7">
    <source>
        <dbReference type="ARBA" id="ARBA00022946"/>
    </source>
</evidence>
<dbReference type="PROSITE" id="PS00099">
    <property type="entry name" value="THIOLASE_3"/>
    <property type="match status" value="1"/>
</dbReference>
<evidence type="ECO:0000256" key="6">
    <source>
        <dbReference type="ARBA" id="ARBA00022723"/>
    </source>
</evidence>
<dbReference type="InterPro" id="IPR020610">
    <property type="entry name" value="Thiolase_AS"/>
</dbReference>
<dbReference type="PROSITE" id="PS00098">
    <property type="entry name" value="THIOLASE_1"/>
    <property type="match status" value="1"/>
</dbReference>
<feature type="domain" description="Thiolase N-terminal" evidence="13">
    <location>
        <begin position="27"/>
        <end position="280"/>
    </location>
</feature>
<evidence type="ECO:0000256" key="11">
    <source>
        <dbReference type="PIRSR" id="PIRSR000429-1"/>
    </source>
</evidence>
<keyword evidence="5 12" id="KW-0808">Transferase</keyword>
<keyword evidence="6" id="KW-0479">Metal-binding</keyword>
<dbReference type="PANTHER" id="PTHR18919">
    <property type="entry name" value="ACETYL-COA C-ACYLTRANSFERASE"/>
    <property type="match status" value="1"/>
</dbReference>
<proteinExistence type="inferred from homology"/>
<evidence type="ECO:0000256" key="12">
    <source>
        <dbReference type="RuleBase" id="RU003557"/>
    </source>
</evidence>
<dbReference type="Gene3D" id="3.40.47.10">
    <property type="match status" value="1"/>
</dbReference>
<name>A0A1E4TJA4_9ASCO</name>
<comment type="subunit">
    <text evidence="3">Homotetramer.</text>
</comment>
<dbReference type="InterPro" id="IPR020613">
    <property type="entry name" value="Thiolase_CS"/>
</dbReference>
<feature type="active site" description="Acyl-thioester intermediate" evidence="11">
    <location>
        <position position="111"/>
    </location>
</feature>
<evidence type="ECO:0000313" key="15">
    <source>
        <dbReference type="EMBL" id="ODV91835.1"/>
    </source>
</evidence>
<dbReference type="FunFam" id="3.40.47.10:FF:000007">
    <property type="entry name" value="acetyl-CoA acetyltransferase, mitochondrial"/>
    <property type="match status" value="1"/>
</dbReference>
<dbReference type="Proteomes" id="UP000095023">
    <property type="component" value="Unassembled WGS sequence"/>
</dbReference>
<evidence type="ECO:0000313" key="16">
    <source>
        <dbReference type="Proteomes" id="UP000095023"/>
    </source>
</evidence>
<dbReference type="EMBL" id="KV453841">
    <property type="protein sequence ID" value="ODV91835.1"/>
    <property type="molecule type" value="Genomic_DNA"/>
</dbReference>
<dbReference type="InterPro" id="IPR020616">
    <property type="entry name" value="Thiolase_N"/>
</dbReference>
<keyword evidence="10 12" id="KW-0012">Acyltransferase</keyword>
<keyword evidence="16" id="KW-1185">Reference proteome</keyword>
<gene>
    <name evidence="15" type="ORF">CANCADRAFT_76352</name>
</gene>
<dbReference type="SUPFAM" id="SSF53901">
    <property type="entry name" value="Thiolase-like"/>
    <property type="match status" value="2"/>
</dbReference>
<dbReference type="GO" id="GO:0005739">
    <property type="term" value="C:mitochondrion"/>
    <property type="evidence" value="ECO:0007669"/>
    <property type="project" value="UniProtKB-SubCell"/>
</dbReference>
<dbReference type="PANTHER" id="PTHR18919:SF156">
    <property type="entry name" value="ACETYL-COA ACETYLTRANSFERASE, MITOCHONDRIAL"/>
    <property type="match status" value="1"/>
</dbReference>
<evidence type="ECO:0000256" key="8">
    <source>
        <dbReference type="ARBA" id="ARBA00022958"/>
    </source>
</evidence>
<dbReference type="InterPro" id="IPR020615">
    <property type="entry name" value="Thiolase_acyl_enz_int_AS"/>
</dbReference>